<organism evidence="2 3">
    <name type="scientific">Mycolicibacterium mageritense</name>
    <name type="common">Mycobacterium mageritense</name>
    <dbReference type="NCBI Taxonomy" id="53462"/>
    <lineage>
        <taxon>Bacteria</taxon>
        <taxon>Bacillati</taxon>
        <taxon>Actinomycetota</taxon>
        <taxon>Actinomycetes</taxon>
        <taxon>Mycobacteriales</taxon>
        <taxon>Mycobacteriaceae</taxon>
        <taxon>Mycolicibacterium</taxon>
    </lineage>
</organism>
<dbReference type="SUPFAM" id="SSF51695">
    <property type="entry name" value="PLC-like phosphodiesterases"/>
    <property type="match status" value="1"/>
</dbReference>
<gene>
    <name evidence="2" type="ORF">MMAGJ_33440</name>
</gene>
<dbReference type="PROSITE" id="PS51704">
    <property type="entry name" value="GP_PDE"/>
    <property type="match status" value="1"/>
</dbReference>
<dbReference type="InterPro" id="IPR030395">
    <property type="entry name" value="GP_PDE_dom"/>
</dbReference>
<reference evidence="2 3" key="1">
    <citation type="journal article" date="2019" name="Emerg. Microbes Infect.">
        <title>Comprehensive subspecies identification of 175 nontuberculous mycobacteria species based on 7547 genomic profiles.</title>
        <authorList>
            <person name="Matsumoto Y."/>
            <person name="Kinjo T."/>
            <person name="Motooka D."/>
            <person name="Nabeya D."/>
            <person name="Jung N."/>
            <person name="Uechi K."/>
            <person name="Horii T."/>
            <person name="Iida T."/>
            <person name="Fujita J."/>
            <person name="Nakamura S."/>
        </authorList>
    </citation>
    <scope>NUCLEOTIDE SEQUENCE [LARGE SCALE GENOMIC DNA]</scope>
    <source>
        <strain evidence="2 3">JCM 12375</strain>
    </source>
</reference>
<dbReference type="PANTHER" id="PTHR46211">
    <property type="entry name" value="GLYCEROPHOSPHORYL DIESTER PHOSPHODIESTERASE"/>
    <property type="match status" value="1"/>
</dbReference>
<protein>
    <submittedName>
        <fullName evidence="2">Glycerophosphoryl diester phosphodiesterase (GlpQ)</fullName>
    </submittedName>
</protein>
<evidence type="ECO:0000313" key="3">
    <source>
        <dbReference type="Proteomes" id="UP000465622"/>
    </source>
</evidence>
<dbReference type="PANTHER" id="PTHR46211:SF14">
    <property type="entry name" value="GLYCEROPHOSPHODIESTER PHOSPHODIESTERASE"/>
    <property type="match status" value="1"/>
</dbReference>
<dbReference type="Pfam" id="PF03009">
    <property type="entry name" value="GDPD"/>
    <property type="match status" value="1"/>
</dbReference>
<dbReference type="EMBL" id="AP022567">
    <property type="protein sequence ID" value="BBX34062.1"/>
    <property type="molecule type" value="Genomic_DNA"/>
</dbReference>
<dbReference type="InterPro" id="IPR017946">
    <property type="entry name" value="PLC-like_Pdiesterase_TIM-brl"/>
</dbReference>
<dbReference type="CDD" id="cd08567">
    <property type="entry name" value="GDPD_SpGDE_like"/>
    <property type="match status" value="1"/>
</dbReference>
<accession>A0ABN5YAJ2</accession>
<dbReference type="Proteomes" id="UP000465622">
    <property type="component" value="Chromosome"/>
</dbReference>
<evidence type="ECO:0000259" key="1">
    <source>
        <dbReference type="PROSITE" id="PS51704"/>
    </source>
</evidence>
<sequence>MTIRAVGPCGHDRTRACWITWFTMRLAAPIILLFALAAAFQAVPPAAAAPTGFDLQSHRGGRGETTEESLRAFAKSLELGVSTLELDIVLTKDRQPLVWHDPRIDEAKCADTAPAFPGDPMYPYVGKLVHDLTLEQIRTLDCGKLLSGFPDAEVVRNNKIAVLPEVFELTDAYGADVRYNIETKIEADKPETSATPEEFVDVILSAVRAANKVDKVDIQSFDWRTLPLVRQAEPSIPRVALWDDTTWIPDSPWLGGVNPAVVSDPIAGARSVGATVLSPQYQLVDRGFVDRAHALDLTVTPWTVNDPAAMRALIADGVDGLITDYPTRLRAVLAELGMPLPQPYRRIS</sequence>
<name>A0ABN5YAJ2_MYCME</name>
<proteinExistence type="predicted"/>
<dbReference type="Gene3D" id="3.20.20.190">
    <property type="entry name" value="Phosphatidylinositol (PI) phosphodiesterase"/>
    <property type="match status" value="1"/>
</dbReference>
<evidence type="ECO:0000313" key="2">
    <source>
        <dbReference type="EMBL" id="BBX34062.1"/>
    </source>
</evidence>
<feature type="domain" description="GP-PDE" evidence="1">
    <location>
        <begin position="53"/>
        <end position="333"/>
    </location>
</feature>
<keyword evidence="3" id="KW-1185">Reference proteome</keyword>